<evidence type="ECO:0000313" key="2">
    <source>
        <dbReference type="EMBL" id="TDW99534.1"/>
    </source>
</evidence>
<dbReference type="Proteomes" id="UP000294498">
    <property type="component" value="Unassembled WGS sequence"/>
</dbReference>
<proteinExistence type="predicted"/>
<protein>
    <submittedName>
        <fullName evidence="2">Outer membrane protein with beta-barrel domain</fullName>
    </submittedName>
</protein>
<reference evidence="2 3" key="1">
    <citation type="submission" date="2019-03" db="EMBL/GenBank/DDBJ databases">
        <title>Genomic Encyclopedia of Type Strains, Phase IV (KMG-IV): sequencing the most valuable type-strain genomes for metagenomic binning, comparative biology and taxonomic classification.</title>
        <authorList>
            <person name="Goeker M."/>
        </authorList>
    </citation>
    <scope>NUCLEOTIDE SEQUENCE [LARGE SCALE GENOMIC DNA]</scope>
    <source>
        <strain evidence="2 3">DSM 100059</strain>
    </source>
</reference>
<sequence length="276" mass="31005">MRHFGILGALLGLTLHGWAQKDTTKTGTGDTVKVGGIIIVNKDDHSDRGGDITWDSTGRIHHYRYRSHKGLSTDWFLVDFGFDNYTDNTVYTSAATQALSPGATADRFTLRNGKSINFNLWFFMSKLNLYKGVINLKYGLGIETHNYRYTSNVVYRQNPLEIVPDTISYRKNKLATDFLTLPVMINFTFNPGHSNPIGLSVGMSGGYLYSGRQKLISSEHGKQKTHSSFNLEPWRLSYIAELNLGPVGIYGELATKSMYKYGLDMTPYAVGIRLDY</sequence>
<evidence type="ECO:0000259" key="1">
    <source>
        <dbReference type="Pfam" id="PF13568"/>
    </source>
</evidence>
<organism evidence="2 3">
    <name type="scientific">Dinghuibacter silviterrae</name>
    <dbReference type="NCBI Taxonomy" id="1539049"/>
    <lineage>
        <taxon>Bacteria</taxon>
        <taxon>Pseudomonadati</taxon>
        <taxon>Bacteroidota</taxon>
        <taxon>Chitinophagia</taxon>
        <taxon>Chitinophagales</taxon>
        <taxon>Chitinophagaceae</taxon>
        <taxon>Dinghuibacter</taxon>
    </lineage>
</organism>
<dbReference type="EMBL" id="SODV01000001">
    <property type="protein sequence ID" value="TDW99534.1"/>
    <property type="molecule type" value="Genomic_DNA"/>
</dbReference>
<dbReference type="AlphaFoldDB" id="A0A4R8DQ53"/>
<gene>
    <name evidence="2" type="ORF">EDB95_0544</name>
</gene>
<accession>A0A4R8DQ53</accession>
<dbReference type="InterPro" id="IPR025665">
    <property type="entry name" value="Beta-barrel_OMP_2"/>
</dbReference>
<feature type="domain" description="Outer membrane protein beta-barrel" evidence="1">
    <location>
        <begin position="105"/>
        <end position="245"/>
    </location>
</feature>
<name>A0A4R8DQ53_9BACT</name>
<dbReference type="RefSeq" id="WP_162852464.1">
    <property type="nucleotide sequence ID" value="NZ_SODV01000001.1"/>
</dbReference>
<comment type="caution">
    <text evidence="2">The sequence shown here is derived from an EMBL/GenBank/DDBJ whole genome shotgun (WGS) entry which is preliminary data.</text>
</comment>
<keyword evidence="3" id="KW-1185">Reference proteome</keyword>
<evidence type="ECO:0000313" key="3">
    <source>
        <dbReference type="Proteomes" id="UP000294498"/>
    </source>
</evidence>
<dbReference type="Pfam" id="PF13568">
    <property type="entry name" value="OMP_b-brl_2"/>
    <property type="match status" value="1"/>
</dbReference>